<dbReference type="InterPro" id="IPR050109">
    <property type="entry name" value="HTH-type_TetR-like_transc_reg"/>
</dbReference>
<dbReference type="EMBL" id="DVGB01000060">
    <property type="protein sequence ID" value="HIR01645.1"/>
    <property type="molecule type" value="Genomic_DNA"/>
</dbReference>
<feature type="domain" description="HTH tetR-type" evidence="5">
    <location>
        <begin position="6"/>
        <end position="66"/>
    </location>
</feature>
<accession>A0A9D1A0N4</accession>
<dbReference type="PROSITE" id="PS50977">
    <property type="entry name" value="HTH_TETR_2"/>
    <property type="match status" value="1"/>
</dbReference>
<evidence type="ECO:0000256" key="3">
    <source>
        <dbReference type="ARBA" id="ARBA00023163"/>
    </source>
</evidence>
<dbReference type="AlphaFoldDB" id="A0A9D1A0N4"/>
<evidence type="ECO:0000313" key="7">
    <source>
        <dbReference type="Proteomes" id="UP000824261"/>
    </source>
</evidence>
<evidence type="ECO:0000256" key="4">
    <source>
        <dbReference type="PROSITE-ProRule" id="PRU00335"/>
    </source>
</evidence>
<keyword evidence="3" id="KW-0804">Transcription</keyword>
<organism evidence="6 7">
    <name type="scientific">Candidatus Aveggerthella stercoripullorum</name>
    <dbReference type="NCBI Taxonomy" id="2840688"/>
    <lineage>
        <taxon>Bacteria</taxon>
        <taxon>Bacillati</taxon>
        <taxon>Actinomycetota</taxon>
        <taxon>Coriobacteriia</taxon>
        <taxon>Eggerthellales</taxon>
        <taxon>Eggerthellaceae</taxon>
        <taxon>Eggerthellaceae incertae sedis</taxon>
        <taxon>Candidatus Aveggerthella</taxon>
    </lineage>
</organism>
<gene>
    <name evidence="6" type="ORF">IAA69_05210</name>
</gene>
<dbReference type="PANTHER" id="PTHR30055">
    <property type="entry name" value="HTH-TYPE TRANSCRIPTIONAL REGULATOR RUTR"/>
    <property type="match status" value="1"/>
</dbReference>
<dbReference type="InterPro" id="IPR009057">
    <property type="entry name" value="Homeodomain-like_sf"/>
</dbReference>
<dbReference type="Pfam" id="PF00440">
    <property type="entry name" value="TetR_N"/>
    <property type="match status" value="1"/>
</dbReference>
<dbReference type="GO" id="GO:0000976">
    <property type="term" value="F:transcription cis-regulatory region binding"/>
    <property type="evidence" value="ECO:0007669"/>
    <property type="project" value="TreeGrafter"/>
</dbReference>
<name>A0A9D1A0N4_9ACTN</name>
<protein>
    <submittedName>
        <fullName evidence="6">TetR/AcrR family transcriptional regulator</fullName>
    </submittedName>
</protein>
<dbReference type="GO" id="GO:0003700">
    <property type="term" value="F:DNA-binding transcription factor activity"/>
    <property type="evidence" value="ECO:0007669"/>
    <property type="project" value="TreeGrafter"/>
</dbReference>
<comment type="caution">
    <text evidence="6">The sequence shown here is derived from an EMBL/GenBank/DDBJ whole genome shotgun (WGS) entry which is preliminary data.</text>
</comment>
<reference evidence="6" key="2">
    <citation type="journal article" date="2021" name="PeerJ">
        <title>Extensive microbial diversity within the chicken gut microbiome revealed by metagenomics and culture.</title>
        <authorList>
            <person name="Gilroy R."/>
            <person name="Ravi A."/>
            <person name="Getino M."/>
            <person name="Pursley I."/>
            <person name="Horton D.L."/>
            <person name="Alikhan N.F."/>
            <person name="Baker D."/>
            <person name="Gharbi K."/>
            <person name="Hall N."/>
            <person name="Watson M."/>
            <person name="Adriaenssens E.M."/>
            <person name="Foster-Nyarko E."/>
            <person name="Jarju S."/>
            <person name="Secka A."/>
            <person name="Antonio M."/>
            <person name="Oren A."/>
            <person name="Chaudhuri R.R."/>
            <person name="La Ragione R."/>
            <person name="Hildebrand F."/>
            <person name="Pallen M.J."/>
        </authorList>
    </citation>
    <scope>NUCLEOTIDE SEQUENCE</scope>
    <source>
        <strain evidence="6">ChiGjej1B1-2707</strain>
    </source>
</reference>
<keyword evidence="2 4" id="KW-0238">DNA-binding</keyword>
<keyword evidence="1" id="KW-0805">Transcription regulation</keyword>
<evidence type="ECO:0000256" key="1">
    <source>
        <dbReference type="ARBA" id="ARBA00023015"/>
    </source>
</evidence>
<dbReference type="Proteomes" id="UP000824261">
    <property type="component" value="Unassembled WGS sequence"/>
</dbReference>
<dbReference type="SUPFAM" id="SSF46689">
    <property type="entry name" value="Homeodomain-like"/>
    <property type="match status" value="1"/>
</dbReference>
<reference evidence="6" key="1">
    <citation type="submission" date="2020-10" db="EMBL/GenBank/DDBJ databases">
        <authorList>
            <person name="Gilroy R."/>
        </authorList>
    </citation>
    <scope>NUCLEOTIDE SEQUENCE</scope>
    <source>
        <strain evidence="6">ChiGjej1B1-2707</strain>
    </source>
</reference>
<evidence type="ECO:0000259" key="5">
    <source>
        <dbReference type="PROSITE" id="PS50977"/>
    </source>
</evidence>
<sequence>MGNKAALSRDAIVEAAYQRTRTDGLSSLSVRKIAQDCGVAVGTLYNYFPDKASLVTAVIQHFWTSAVLAGGESACFSYREGENLVAFCRRAAGTLHCALSEFRADWLGDASSLDARTRQKGRDAERECFDHIRRSLSRVIRADSNIDPAFLARVDADRLAAFVWTGMLDSLRAGDPACEVLLFTLERALYRR</sequence>
<proteinExistence type="predicted"/>
<feature type="DNA-binding region" description="H-T-H motif" evidence="4">
    <location>
        <begin position="29"/>
        <end position="48"/>
    </location>
</feature>
<dbReference type="InterPro" id="IPR023772">
    <property type="entry name" value="DNA-bd_HTH_TetR-type_CS"/>
</dbReference>
<evidence type="ECO:0000313" key="6">
    <source>
        <dbReference type="EMBL" id="HIR01645.1"/>
    </source>
</evidence>
<dbReference type="PANTHER" id="PTHR30055:SF234">
    <property type="entry name" value="HTH-TYPE TRANSCRIPTIONAL REGULATOR BETI"/>
    <property type="match status" value="1"/>
</dbReference>
<evidence type="ECO:0000256" key="2">
    <source>
        <dbReference type="ARBA" id="ARBA00023125"/>
    </source>
</evidence>
<dbReference type="PROSITE" id="PS01081">
    <property type="entry name" value="HTH_TETR_1"/>
    <property type="match status" value="1"/>
</dbReference>
<dbReference type="InterPro" id="IPR001647">
    <property type="entry name" value="HTH_TetR"/>
</dbReference>
<dbReference type="Gene3D" id="1.10.357.10">
    <property type="entry name" value="Tetracycline Repressor, domain 2"/>
    <property type="match status" value="1"/>
</dbReference>